<keyword evidence="2" id="KW-1185">Reference proteome</keyword>
<reference evidence="1" key="2">
    <citation type="journal article" date="2022" name="New Phytol.">
        <title>Evolutionary transition to the ectomycorrhizal habit in the genomes of a hyperdiverse lineage of mushroom-forming fungi.</title>
        <authorList>
            <person name="Looney B."/>
            <person name="Miyauchi S."/>
            <person name="Morin E."/>
            <person name="Drula E."/>
            <person name="Courty P.E."/>
            <person name="Kohler A."/>
            <person name="Kuo A."/>
            <person name="LaButti K."/>
            <person name="Pangilinan J."/>
            <person name="Lipzen A."/>
            <person name="Riley R."/>
            <person name="Andreopoulos W."/>
            <person name="He G."/>
            <person name="Johnson J."/>
            <person name="Nolan M."/>
            <person name="Tritt A."/>
            <person name="Barry K.W."/>
            <person name="Grigoriev I.V."/>
            <person name="Nagy L.G."/>
            <person name="Hibbett D."/>
            <person name="Henrissat B."/>
            <person name="Matheny P.B."/>
            <person name="Labbe J."/>
            <person name="Martin F.M."/>
        </authorList>
    </citation>
    <scope>NUCLEOTIDE SEQUENCE</scope>
    <source>
        <strain evidence="1">HHB10654</strain>
    </source>
</reference>
<accession>A0ACB8T2T6</accession>
<reference evidence="1" key="1">
    <citation type="submission" date="2021-03" db="EMBL/GenBank/DDBJ databases">
        <authorList>
            <consortium name="DOE Joint Genome Institute"/>
            <person name="Ahrendt S."/>
            <person name="Looney B.P."/>
            <person name="Miyauchi S."/>
            <person name="Morin E."/>
            <person name="Drula E."/>
            <person name="Courty P.E."/>
            <person name="Chicoki N."/>
            <person name="Fauchery L."/>
            <person name="Kohler A."/>
            <person name="Kuo A."/>
            <person name="Labutti K."/>
            <person name="Pangilinan J."/>
            <person name="Lipzen A."/>
            <person name="Riley R."/>
            <person name="Andreopoulos W."/>
            <person name="He G."/>
            <person name="Johnson J."/>
            <person name="Barry K.W."/>
            <person name="Grigoriev I.V."/>
            <person name="Nagy L."/>
            <person name="Hibbett D."/>
            <person name="Henrissat B."/>
            <person name="Matheny P.B."/>
            <person name="Labbe J."/>
            <person name="Martin F."/>
        </authorList>
    </citation>
    <scope>NUCLEOTIDE SEQUENCE</scope>
    <source>
        <strain evidence="1">HHB10654</strain>
    </source>
</reference>
<sequence>MPSAPSASLYSSSAPPTLRLSTVDHPLLSYPQSEDNLLHRLKAIKEENMSFGFRLKFAYKTAMEASKGFFVRSPPPMKPAPCIVVTPPDEIYADFRPIVKPSRATIIMRSKGDTLKAPPRPTRRGRKSKRMQLYAAVRTRAPAPQVEPPPELRKTPAGARVASREEMLMMGGAEFREALELFFAEQEAAEAEAAGQAKTSDAASGKGAFVNAVAGPSRITLDDSA</sequence>
<organism evidence="1 2">
    <name type="scientific">Artomyces pyxidatus</name>
    <dbReference type="NCBI Taxonomy" id="48021"/>
    <lineage>
        <taxon>Eukaryota</taxon>
        <taxon>Fungi</taxon>
        <taxon>Dikarya</taxon>
        <taxon>Basidiomycota</taxon>
        <taxon>Agaricomycotina</taxon>
        <taxon>Agaricomycetes</taxon>
        <taxon>Russulales</taxon>
        <taxon>Auriscalpiaceae</taxon>
        <taxon>Artomyces</taxon>
    </lineage>
</organism>
<dbReference type="EMBL" id="MU277207">
    <property type="protein sequence ID" value="KAI0062456.1"/>
    <property type="molecule type" value="Genomic_DNA"/>
</dbReference>
<dbReference type="Proteomes" id="UP000814140">
    <property type="component" value="Unassembled WGS sequence"/>
</dbReference>
<evidence type="ECO:0000313" key="1">
    <source>
        <dbReference type="EMBL" id="KAI0062456.1"/>
    </source>
</evidence>
<proteinExistence type="predicted"/>
<protein>
    <submittedName>
        <fullName evidence="1">Uncharacterized protein</fullName>
    </submittedName>
</protein>
<comment type="caution">
    <text evidence="1">The sequence shown here is derived from an EMBL/GenBank/DDBJ whole genome shotgun (WGS) entry which is preliminary data.</text>
</comment>
<name>A0ACB8T2T6_9AGAM</name>
<gene>
    <name evidence="1" type="ORF">BV25DRAFT_1915991</name>
</gene>
<evidence type="ECO:0000313" key="2">
    <source>
        <dbReference type="Proteomes" id="UP000814140"/>
    </source>
</evidence>